<proteinExistence type="predicted"/>
<dbReference type="AlphaFoldDB" id="A0A853IZ62"/>
<gene>
    <name evidence="3" type="ORF">H0I39_18435</name>
</gene>
<dbReference type="EMBL" id="JACCKX010000001">
    <property type="protein sequence ID" value="NZA03200.1"/>
    <property type="molecule type" value="Genomic_DNA"/>
</dbReference>
<name>A0A853IZ62_9BURK</name>
<feature type="domain" description="MobA-like NTP transferase" evidence="2">
    <location>
        <begin position="3"/>
        <end position="176"/>
    </location>
</feature>
<dbReference type="RefSeq" id="WP_180551444.1">
    <property type="nucleotide sequence ID" value="NZ_DAIPTI010000032.1"/>
</dbReference>
<dbReference type="SUPFAM" id="SSF53448">
    <property type="entry name" value="Nucleotide-diphospho-sugar transferases"/>
    <property type="match status" value="1"/>
</dbReference>
<organism evidence="3 4">
    <name type="scientific">Ottowia beijingensis</name>
    <dbReference type="NCBI Taxonomy" id="1207057"/>
    <lineage>
        <taxon>Bacteria</taxon>
        <taxon>Pseudomonadati</taxon>
        <taxon>Pseudomonadota</taxon>
        <taxon>Betaproteobacteria</taxon>
        <taxon>Burkholderiales</taxon>
        <taxon>Comamonadaceae</taxon>
        <taxon>Ottowia</taxon>
    </lineage>
</organism>
<dbReference type="Proteomes" id="UP000589716">
    <property type="component" value="Unassembled WGS sequence"/>
</dbReference>
<evidence type="ECO:0000256" key="1">
    <source>
        <dbReference type="ARBA" id="ARBA00022842"/>
    </source>
</evidence>
<dbReference type="PANTHER" id="PTHR43777:SF1">
    <property type="entry name" value="MOLYBDENUM COFACTOR CYTIDYLYLTRANSFERASE"/>
    <property type="match status" value="1"/>
</dbReference>
<dbReference type="InterPro" id="IPR025877">
    <property type="entry name" value="MobA-like_NTP_Trfase"/>
</dbReference>
<dbReference type="GO" id="GO:0016779">
    <property type="term" value="F:nucleotidyltransferase activity"/>
    <property type="evidence" value="ECO:0007669"/>
    <property type="project" value="UniProtKB-ARBA"/>
</dbReference>
<dbReference type="InterPro" id="IPR029044">
    <property type="entry name" value="Nucleotide-diphossugar_trans"/>
</dbReference>
<protein>
    <submittedName>
        <fullName evidence="3">Nucleotidyltransferase family protein</fullName>
    </submittedName>
</protein>
<dbReference type="CDD" id="cd04182">
    <property type="entry name" value="GT_2_like_f"/>
    <property type="match status" value="1"/>
</dbReference>
<dbReference type="PANTHER" id="PTHR43777">
    <property type="entry name" value="MOLYBDENUM COFACTOR CYTIDYLYLTRANSFERASE"/>
    <property type="match status" value="1"/>
</dbReference>
<evidence type="ECO:0000313" key="3">
    <source>
        <dbReference type="EMBL" id="NZA03200.1"/>
    </source>
</evidence>
<evidence type="ECO:0000259" key="2">
    <source>
        <dbReference type="Pfam" id="PF12804"/>
    </source>
</evidence>
<keyword evidence="1" id="KW-0460">Magnesium</keyword>
<dbReference type="Gene3D" id="3.90.550.10">
    <property type="entry name" value="Spore Coat Polysaccharide Biosynthesis Protein SpsA, Chain A"/>
    <property type="match status" value="1"/>
</dbReference>
<keyword evidence="3" id="KW-0808">Transferase</keyword>
<reference evidence="3 4" key="1">
    <citation type="submission" date="2020-07" db="EMBL/GenBank/DDBJ databases">
        <authorList>
            <person name="Maaloum M."/>
        </authorList>
    </citation>
    <scope>NUCLEOTIDE SEQUENCE [LARGE SCALE GENOMIC DNA]</scope>
    <source>
        <strain evidence="3 4">GCS-AN-3</strain>
    </source>
</reference>
<evidence type="ECO:0000313" key="4">
    <source>
        <dbReference type="Proteomes" id="UP000589716"/>
    </source>
</evidence>
<dbReference type="Pfam" id="PF12804">
    <property type="entry name" value="NTP_transf_3"/>
    <property type="match status" value="1"/>
</dbReference>
<sequence length="210" mass="22677">MGAVLMAAGAGRRMGYRPKSLLRREDGKPLIAHHLRALVAAGLSDVVVVLGHHADRIGEVLQQEKQAAASPSGLQWVLNLNPDDGPGSSLRCALAALPADLDAVLVTLADQPLITAADMLSVLTAWRARAPGTALLVPRFQGQPGHPLMFDTRVRRDLMAQPVEAGLRDWRRAHPAQVAWLDANHPRYTFDIDTEADLARLAAEHGVVLR</sequence>
<accession>A0A853IZ62</accession>
<comment type="caution">
    <text evidence="3">The sequence shown here is derived from an EMBL/GenBank/DDBJ whole genome shotgun (WGS) entry which is preliminary data.</text>
</comment>
<keyword evidence="4" id="KW-1185">Reference proteome</keyword>